<dbReference type="STRING" id="4537.A0A0E0KG46"/>
<dbReference type="CDD" id="cd00293">
    <property type="entry name" value="USP-like"/>
    <property type="match status" value="1"/>
</dbReference>
<dbReference type="PANTHER" id="PTHR47000">
    <property type="entry name" value="ADENINE NUCLEOTIDE ALPHA HYDROLASES-LIKE SUPERFAMILY PROTEIN"/>
    <property type="match status" value="1"/>
</dbReference>
<sequence length="275" mass="28985">MAGRRLPAFCRGGRTVAVATAATTTRVRKRVQRVAVGYHAASKLPPPAAAKASLGGCTDAPCAGGWCHSYGGGGADMVGAGGDGKKDGGGRRVMVVADGRAEAAGALQWALSQAVRRNDAVLLLAVVRPAAAASAGDGGESSCVKISRTRCYQQLDAMRSMCESARPEVKVEVCVMEAAGERAPAVVEAARRHGASLLVLGQRRRRRAVIARWLQLALWPAAAAKNKWRRRGGRSSTTVEYCIEHAPCVALGVRRRSSGGYLVSSKRHKDFWLLA</sequence>
<dbReference type="AlphaFoldDB" id="A0A0E0KG46"/>
<dbReference type="Gramene" id="OPUNC03G23270.1">
    <property type="protein sequence ID" value="OPUNC03G23270.1"/>
    <property type="gene ID" value="OPUNC03G23270"/>
</dbReference>
<protein>
    <recommendedName>
        <fullName evidence="1">UspA domain-containing protein</fullName>
    </recommendedName>
</protein>
<dbReference type="InterPro" id="IPR006016">
    <property type="entry name" value="UspA"/>
</dbReference>
<dbReference type="InterPro" id="IPR014729">
    <property type="entry name" value="Rossmann-like_a/b/a_fold"/>
</dbReference>
<dbReference type="OMA" id="MCESARP"/>
<evidence type="ECO:0000313" key="3">
    <source>
        <dbReference type="Proteomes" id="UP000026962"/>
    </source>
</evidence>
<dbReference type="eggNOG" id="ENOG502QUPJ">
    <property type="taxonomic scope" value="Eukaryota"/>
</dbReference>
<dbReference type="Pfam" id="PF00582">
    <property type="entry name" value="Usp"/>
    <property type="match status" value="1"/>
</dbReference>
<evidence type="ECO:0000259" key="1">
    <source>
        <dbReference type="Pfam" id="PF00582"/>
    </source>
</evidence>
<name>A0A0E0KG46_ORYPU</name>
<reference evidence="2" key="1">
    <citation type="submission" date="2015-04" db="UniProtKB">
        <authorList>
            <consortium name="EnsemblPlants"/>
        </authorList>
    </citation>
    <scope>IDENTIFICATION</scope>
</reference>
<dbReference type="PANTHER" id="PTHR47000:SF11">
    <property type="entry name" value="ADENINE NUCLEOTIDE ALPHA HYDROLASE-LIKE SUPERFAMILY PROTEIN"/>
    <property type="match status" value="1"/>
</dbReference>
<dbReference type="Gene3D" id="3.40.50.620">
    <property type="entry name" value="HUPs"/>
    <property type="match status" value="1"/>
</dbReference>
<organism evidence="2">
    <name type="scientific">Oryza punctata</name>
    <name type="common">Red rice</name>
    <dbReference type="NCBI Taxonomy" id="4537"/>
    <lineage>
        <taxon>Eukaryota</taxon>
        <taxon>Viridiplantae</taxon>
        <taxon>Streptophyta</taxon>
        <taxon>Embryophyta</taxon>
        <taxon>Tracheophyta</taxon>
        <taxon>Spermatophyta</taxon>
        <taxon>Magnoliopsida</taxon>
        <taxon>Liliopsida</taxon>
        <taxon>Poales</taxon>
        <taxon>Poaceae</taxon>
        <taxon>BOP clade</taxon>
        <taxon>Oryzoideae</taxon>
        <taxon>Oryzeae</taxon>
        <taxon>Oryzinae</taxon>
        <taxon>Oryza</taxon>
    </lineage>
</organism>
<dbReference type="EnsemblPlants" id="OPUNC03G23270.1">
    <property type="protein sequence ID" value="OPUNC03G23270.1"/>
    <property type="gene ID" value="OPUNC03G23270"/>
</dbReference>
<keyword evidence="3" id="KW-1185">Reference proteome</keyword>
<dbReference type="HOGENOM" id="CLU_076222_1_0_1"/>
<dbReference type="SUPFAM" id="SSF52402">
    <property type="entry name" value="Adenine nucleotide alpha hydrolases-like"/>
    <property type="match status" value="1"/>
</dbReference>
<dbReference type="Proteomes" id="UP000026962">
    <property type="component" value="Chromosome 3"/>
</dbReference>
<reference evidence="2" key="2">
    <citation type="submission" date="2018-05" db="EMBL/GenBank/DDBJ databases">
        <title>OpunRS2 (Oryza punctata Reference Sequence Version 2).</title>
        <authorList>
            <person name="Zhang J."/>
            <person name="Kudrna D."/>
            <person name="Lee S."/>
            <person name="Talag J."/>
            <person name="Welchert J."/>
            <person name="Wing R.A."/>
        </authorList>
    </citation>
    <scope>NUCLEOTIDE SEQUENCE [LARGE SCALE GENOMIC DNA]</scope>
</reference>
<proteinExistence type="predicted"/>
<accession>A0A0E0KG46</accession>
<evidence type="ECO:0000313" key="2">
    <source>
        <dbReference type="EnsemblPlants" id="OPUNC03G23270.1"/>
    </source>
</evidence>
<feature type="domain" description="UspA" evidence="1">
    <location>
        <begin position="91"/>
        <end position="207"/>
    </location>
</feature>